<accession>A0A0P1HWH7</accession>
<dbReference type="Proteomes" id="UP000051326">
    <property type="component" value="Unassembled WGS sequence"/>
</dbReference>
<evidence type="ECO:0000259" key="4">
    <source>
        <dbReference type="Pfam" id="PF13458"/>
    </source>
</evidence>
<evidence type="ECO:0000313" key="5">
    <source>
        <dbReference type="EMBL" id="CUH99289.1"/>
    </source>
</evidence>
<proteinExistence type="inferred from homology"/>
<name>A0A0P1HWH7_9RHOB</name>
<evidence type="ECO:0000256" key="1">
    <source>
        <dbReference type="ARBA" id="ARBA00010062"/>
    </source>
</evidence>
<dbReference type="InterPro" id="IPR028082">
    <property type="entry name" value="Peripla_BP_I"/>
</dbReference>
<evidence type="ECO:0000256" key="2">
    <source>
        <dbReference type="ARBA" id="ARBA00022729"/>
    </source>
</evidence>
<dbReference type="Pfam" id="PF13458">
    <property type="entry name" value="Peripla_BP_6"/>
    <property type="match status" value="1"/>
</dbReference>
<dbReference type="Gene3D" id="3.40.50.2300">
    <property type="match status" value="2"/>
</dbReference>
<dbReference type="EMBL" id="CYSR01000011">
    <property type="protein sequence ID" value="CUH99289.1"/>
    <property type="molecule type" value="Genomic_DNA"/>
</dbReference>
<evidence type="ECO:0000313" key="6">
    <source>
        <dbReference type="Proteomes" id="UP000051326"/>
    </source>
</evidence>
<evidence type="ECO:0000256" key="3">
    <source>
        <dbReference type="ARBA" id="ARBA00022970"/>
    </source>
</evidence>
<keyword evidence="2" id="KW-0732">Signal</keyword>
<keyword evidence="3" id="KW-0813">Transport</keyword>
<feature type="domain" description="Leucine-binding protein" evidence="4">
    <location>
        <begin position="27"/>
        <end position="371"/>
    </location>
</feature>
<dbReference type="InterPro" id="IPR051010">
    <property type="entry name" value="BCAA_transport"/>
</dbReference>
<keyword evidence="3" id="KW-0029">Amino-acid transport</keyword>
<dbReference type="RefSeq" id="WP_058285441.1">
    <property type="nucleotide sequence ID" value="NZ_CP041159.1"/>
</dbReference>
<gene>
    <name evidence="5" type="ORF">PHA8399_01405</name>
</gene>
<dbReference type="STRING" id="1396826.PHA8399_01405"/>
<dbReference type="InterPro" id="IPR028081">
    <property type="entry name" value="Leu-bd"/>
</dbReference>
<dbReference type="AlphaFoldDB" id="A0A0P1HWH7"/>
<dbReference type="GO" id="GO:0006865">
    <property type="term" value="P:amino acid transport"/>
    <property type="evidence" value="ECO:0007669"/>
    <property type="project" value="UniProtKB-KW"/>
</dbReference>
<reference evidence="5 6" key="1">
    <citation type="submission" date="2015-09" db="EMBL/GenBank/DDBJ databases">
        <authorList>
            <consortium name="Swine Surveillance"/>
        </authorList>
    </citation>
    <scope>NUCLEOTIDE SEQUENCE [LARGE SCALE GENOMIC DNA]</scope>
    <source>
        <strain evidence="5 6">CECT 8399</strain>
    </source>
</reference>
<dbReference type="PANTHER" id="PTHR30483">
    <property type="entry name" value="LEUCINE-SPECIFIC-BINDING PROTEIN"/>
    <property type="match status" value="1"/>
</dbReference>
<comment type="similarity">
    <text evidence="1">Belongs to the leucine-binding protein family.</text>
</comment>
<sequence>MKTTSFAHQLAARAALPRLSVGMTESVNIGFLGPLSGRVESWGLPGLNGCRIWEDGLNKAGGLLIGGRRYPIRIHSYDCGHDPERSLEGAVELVQKHNVKLMLMLGGDTFAAVRGFLMRNKVLTSTLLPTDLSPDTPYLIAPSEAHPIQNVTGVAWLAENRPELKTVALCSQADLLGLPAQAVYRAAFKAADKQILREVQYDPAASDPAPVVDPMLESGADILCWCSSYAPMVHAMTQYAYAKGFKGQIISCTMDGYGQLVEKTSAEFMEGVVFQFPDFDDPMLREKAFFFNRPHVFYEEYNRRFPGSWSAVSWEYVAILDIWHSAVEKAGSVEPLSVLAAMKQLGHVTHAFGHAEWWGEDIFGISNALVGDWPVVTIQDGKARIAGFRSIPAWLAQHSNLLKAEMEALGQLWHQRLESGAPGSQVGSRAVQV</sequence>
<dbReference type="CDD" id="cd06336">
    <property type="entry name" value="PBP1_ABC_ligand_binding-like"/>
    <property type="match status" value="1"/>
</dbReference>
<protein>
    <recommendedName>
        <fullName evidence="4">Leucine-binding protein domain-containing protein</fullName>
    </recommendedName>
</protein>
<dbReference type="SUPFAM" id="SSF53822">
    <property type="entry name" value="Periplasmic binding protein-like I"/>
    <property type="match status" value="1"/>
</dbReference>
<organism evidence="5 6">
    <name type="scientific">Leisingera aquaemixtae</name>
    <dbReference type="NCBI Taxonomy" id="1396826"/>
    <lineage>
        <taxon>Bacteria</taxon>
        <taxon>Pseudomonadati</taxon>
        <taxon>Pseudomonadota</taxon>
        <taxon>Alphaproteobacteria</taxon>
        <taxon>Rhodobacterales</taxon>
        <taxon>Roseobacteraceae</taxon>
        <taxon>Leisingera</taxon>
    </lineage>
</organism>